<dbReference type="InterPro" id="IPR020863">
    <property type="entry name" value="MACPF_CS"/>
</dbReference>
<evidence type="ECO:0000256" key="4">
    <source>
        <dbReference type="ARBA" id="ARBA00022852"/>
    </source>
</evidence>
<dbReference type="Proteomes" id="UP000507470">
    <property type="component" value="Unassembled WGS sequence"/>
</dbReference>
<organism evidence="10 11">
    <name type="scientific">Mytilus coruscus</name>
    <name type="common">Sea mussel</name>
    <dbReference type="NCBI Taxonomy" id="42192"/>
    <lineage>
        <taxon>Eukaryota</taxon>
        <taxon>Metazoa</taxon>
        <taxon>Spiralia</taxon>
        <taxon>Lophotrochozoa</taxon>
        <taxon>Mollusca</taxon>
        <taxon>Bivalvia</taxon>
        <taxon>Autobranchia</taxon>
        <taxon>Pteriomorphia</taxon>
        <taxon>Mytilida</taxon>
        <taxon>Mytiloidea</taxon>
        <taxon>Mytilidae</taxon>
        <taxon>Mytilinae</taxon>
        <taxon>Mytilus</taxon>
    </lineage>
</organism>
<dbReference type="GO" id="GO:0016020">
    <property type="term" value="C:membrane"/>
    <property type="evidence" value="ECO:0007669"/>
    <property type="project" value="UniProtKB-SubCell"/>
</dbReference>
<proteinExistence type="predicted"/>
<dbReference type="EMBL" id="CACVKT020007517">
    <property type="protein sequence ID" value="CAC5408198.1"/>
    <property type="molecule type" value="Genomic_DNA"/>
</dbReference>
<feature type="domain" description="MACPF" evidence="9">
    <location>
        <begin position="40"/>
        <end position="378"/>
    </location>
</feature>
<keyword evidence="8" id="KW-1133">Transmembrane helix</keyword>
<dbReference type="GO" id="GO:0005576">
    <property type="term" value="C:extracellular region"/>
    <property type="evidence" value="ECO:0007669"/>
    <property type="project" value="UniProtKB-SubCell"/>
</dbReference>
<dbReference type="OrthoDB" id="6090726at2759"/>
<feature type="compositionally biased region" description="Polar residues" evidence="7">
    <location>
        <begin position="1041"/>
        <end position="1055"/>
    </location>
</feature>
<name>A0A6J8DHU6_MYTCO</name>
<feature type="region of interest" description="Disordered" evidence="7">
    <location>
        <begin position="1041"/>
        <end position="1061"/>
    </location>
</feature>
<keyword evidence="5 8" id="KW-0472">Membrane</keyword>
<protein>
    <recommendedName>
        <fullName evidence="9">MACPF domain-containing protein</fullName>
    </recommendedName>
</protein>
<evidence type="ECO:0000259" key="9">
    <source>
        <dbReference type="PROSITE" id="PS51412"/>
    </source>
</evidence>
<evidence type="ECO:0000256" key="7">
    <source>
        <dbReference type="SAM" id="MobiDB-lite"/>
    </source>
</evidence>
<evidence type="ECO:0000256" key="2">
    <source>
        <dbReference type="ARBA" id="ARBA00004613"/>
    </source>
</evidence>
<dbReference type="PANTHER" id="PTHR45742:SF8">
    <property type="entry name" value="FLOCCULATION PROTEIN FLO11"/>
    <property type="match status" value="1"/>
</dbReference>
<keyword evidence="6" id="KW-1015">Disulfide bond</keyword>
<dbReference type="Pfam" id="PF01823">
    <property type="entry name" value="MACPF"/>
    <property type="match status" value="1"/>
</dbReference>
<evidence type="ECO:0000256" key="1">
    <source>
        <dbReference type="ARBA" id="ARBA00004370"/>
    </source>
</evidence>
<evidence type="ECO:0000313" key="11">
    <source>
        <dbReference type="Proteomes" id="UP000507470"/>
    </source>
</evidence>
<keyword evidence="8" id="KW-0812">Transmembrane</keyword>
<dbReference type="PANTHER" id="PTHR45742">
    <property type="entry name" value="COMPLEMENT COMPONENT C6"/>
    <property type="match status" value="1"/>
</dbReference>
<dbReference type="SMART" id="SM00457">
    <property type="entry name" value="MACPF"/>
    <property type="match status" value="1"/>
</dbReference>
<keyword evidence="11" id="KW-1185">Reference proteome</keyword>
<keyword evidence="4" id="KW-0204">Cytolysis</keyword>
<dbReference type="PROSITE" id="PS00279">
    <property type="entry name" value="MACPF_1"/>
    <property type="match status" value="1"/>
</dbReference>
<dbReference type="AlphaFoldDB" id="A0A6J8DHU6"/>
<keyword evidence="3" id="KW-0964">Secreted</keyword>
<dbReference type="InterPro" id="IPR020864">
    <property type="entry name" value="MACPF"/>
</dbReference>
<evidence type="ECO:0000256" key="8">
    <source>
        <dbReference type="SAM" id="Phobius"/>
    </source>
</evidence>
<evidence type="ECO:0000256" key="3">
    <source>
        <dbReference type="ARBA" id="ARBA00022525"/>
    </source>
</evidence>
<reference evidence="10 11" key="1">
    <citation type="submission" date="2020-06" db="EMBL/GenBank/DDBJ databases">
        <authorList>
            <person name="Li R."/>
            <person name="Bekaert M."/>
        </authorList>
    </citation>
    <scope>NUCLEOTIDE SEQUENCE [LARGE SCALE GENOMIC DNA]</scope>
    <source>
        <strain evidence="11">wild</strain>
    </source>
</reference>
<sequence length="1061" mass="118161">MVMSTTLINASQNLGLPGKLAEAEMEEAEERAMLAFRRKNEAKTPFIATNSRLSLGYIGRGYDIYMGNPVSDDGEVDQGFRLPVLDLPFSFRFTSDGGYRIPDNVDVISETSASFGSSYHQVKTETDYKSMLQVDVSVNAAASGFGKSGSFSASSSYKKAVKEVTKGDTTTSEIVGRAIVYKARLSSTGTISKLSDFFEDNIRALPSENCEEDVIQQLYIQVIEQFGTHYTTEVVMGAKAVQEFKFKNSDLDKFQSVGISAKVAAQVSVNQGAYSVSGGFRVGIKSNEEMREMVSSTEKEHREYYIGGSPPSGDYSAGSTESLREWARSAAENPAPIQYKLSSIDSLISPKYFKKKETGLFEKRQCFRKALFRYCLSTIAANHCSLKSESTIDGNPSTFRYGDFVTLRNRNRYLSLSQHYGISPGMTMKPLTTVTTVTNYDGLFQLVSPEGANDKLGLNMHYGEPFLLKTIEGDMLHIGRSLILNNDEPEETRLLNLFTNQDEVKVVNISYSPVTDYSIFLKNEHACSYLITLRSHCYHNVVKYYQVQMLGSQGTTSNTITVGNIDECVCPNKSPCGSFWFHTIATDQDIGDIHTVRITGKYGESTNGIWELKIKSIINEEKRQVDWNGGHAFGEVYEIRSSLRKSKKTIDLKLYPVQFTFQSSNRAYLEGQPINLRDNGFIHILSSVPRSSFWDRGMTHVVSLEGMGAIGIREIGPKPHKPLSAVCNDLIYPSAANISKRYDFKDRILISYDIKVRIMFVEIQTSSALNFSIAYLNEVNGTFMEINDVERAHKSSMQNFTITAQLYTKAIKIFTTTKIDNGNNITDIVKMIVVGGCPTALLDTGEPDTTTEEWTMELSENVIMTSPYLHVIPRSRTAVDIESIMKEVETPLFQTFSLAFQLKEPQYDCAFTGGSLKIDLQESAAEFKFNIVNITKHPTNEGQELIITIEIKSLNENDLDRGLMALNSTIRSAISNRACSGQNSTIQTVALEKTTDSAPSSMPNTWFVASICFIGVLQVITLLFLVFKTIRDSTIKNAQERLSLSKPTPTENPSYTGEDPE</sequence>
<dbReference type="GO" id="GO:0031640">
    <property type="term" value="P:killing of cells of another organism"/>
    <property type="evidence" value="ECO:0007669"/>
    <property type="project" value="UniProtKB-KW"/>
</dbReference>
<evidence type="ECO:0000256" key="6">
    <source>
        <dbReference type="ARBA" id="ARBA00023157"/>
    </source>
</evidence>
<dbReference type="PROSITE" id="PS51412">
    <property type="entry name" value="MACPF_2"/>
    <property type="match status" value="1"/>
</dbReference>
<comment type="subcellular location">
    <subcellularLocation>
        <location evidence="1">Membrane</location>
    </subcellularLocation>
    <subcellularLocation>
        <location evidence="2">Secreted</location>
    </subcellularLocation>
</comment>
<feature type="transmembrane region" description="Helical" evidence="8">
    <location>
        <begin position="1006"/>
        <end position="1027"/>
    </location>
</feature>
<accession>A0A6J8DHU6</accession>
<evidence type="ECO:0000313" key="10">
    <source>
        <dbReference type="EMBL" id="CAC5408198.1"/>
    </source>
</evidence>
<gene>
    <name evidence="10" type="ORF">MCOR_41615</name>
</gene>
<evidence type="ECO:0000256" key="5">
    <source>
        <dbReference type="ARBA" id="ARBA00023136"/>
    </source>
</evidence>